<sequence length="218" mass="22422">MADFLTLLCPHAALLMTWPTLAWYRLVWFYPSDSTGGETKPAAPAAASGAELMAAFDGLGDVLMPSMTPQAGAASSPVKPMGGDLDATMASMASNLGMGTPKPGENTMGGWSTPQVAPPSWGAPMNVPMGSPSFMGSNQGFSMGGAVGAGAPMMPMVRPGFGAPATPGAPVRHTHRVHTQSTHTPTHLFHDTVFPVTDGISRDGRESEEASAPQECPG</sequence>
<evidence type="ECO:0000256" key="1">
    <source>
        <dbReference type="SAM" id="MobiDB-lite"/>
    </source>
</evidence>
<protein>
    <submittedName>
        <fullName evidence="2">Uncharacterized protein</fullName>
    </submittedName>
</protein>
<feature type="region of interest" description="Disordered" evidence="1">
    <location>
        <begin position="198"/>
        <end position="218"/>
    </location>
</feature>
<evidence type="ECO:0000313" key="2">
    <source>
        <dbReference type="Ensembl" id="ENSHHUP00000059253.1"/>
    </source>
</evidence>
<keyword evidence="3" id="KW-1185">Reference proteome</keyword>
<evidence type="ECO:0000313" key="3">
    <source>
        <dbReference type="Proteomes" id="UP000314982"/>
    </source>
</evidence>
<accession>A0A4W5PAY2</accession>
<dbReference type="GeneTree" id="ENSGT00540000073837"/>
<reference evidence="2" key="2">
    <citation type="submission" date="2025-08" db="UniProtKB">
        <authorList>
            <consortium name="Ensembl"/>
        </authorList>
    </citation>
    <scope>IDENTIFICATION</scope>
</reference>
<name>A0A4W5PAY2_9TELE</name>
<dbReference type="Ensembl" id="ENSHHUT00000061273.1">
    <property type="protein sequence ID" value="ENSHHUP00000059253.1"/>
    <property type="gene ID" value="ENSHHUG00000035211.1"/>
</dbReference>
<dbReference type="Proteomes" id="UP000314982">
    <property type="component" value="Unassembled WGS sequence"/>
</dbReference>
<organism evidence="2 3">
    <name type="scientific">Hucho hucho</name>
    <name type="common">huchen</name>
    <dbReference type="NCBI Taxonomy" id="62062"/>
    <lineage>
        <taxon>Eukaryota</taxon>
        <taxon>Metazoa</taxon>
        <taxon>Chordata</taxon>
        <taxon>Craniata</taxon>
        <taxon>Vertebrata</taxon>
        <taxon>Euteleostomi</taxon>
        <taxon>Actinopterygii</taxon>
        <taxon>Neopterygii</taxon>
        <taxon>Teleostei</taxon>
        <taxon>Protacanthopterygii</taxon>
        <taxon>Salmoniformes</taxon>
        <taxon>Salmonidae</taxon>
        <taxon>Salmoninae</taxon>
        <taxon>Hucho</taxon>
    </lineage>
</organism>
<proteinExistence type="predicted"/>
<dbReference type="AlphaFoldDB" id="A0A4W5PAY2"/>
<reference evidence="2" key="3">
    <citation type="submission" date="2025-09" db="UniProtKB">
        <authorList>
            <consortium name="Ensembl"/>
        </authorList>
    </citation>
    <scope>IDENTIFICATION</scope>
</reference>
<reference evidence="3" key="1">
    <citation type="submission" date="2018-06" db="EMBL/GenBank/DDBJ databases">
        <title>Genome assembly of Danube salmon.</title>
        <authorList>
            <person name="Macqueen D.J."/>
            <person name="Gundappa M.K."/>
        </authorList>
    </citation>
    <scope>NUCLEOTIDE SEQUENCE [LARGE SCALE GENOMIC DNA]</scope>
</reference>